<name>A0A7W9TLR8_CASDE</name>
<dbReference type="Proteomes" id="UP000541136">
    <property type="component" value="Unassembled WGS sequence"/>
</dbReference>
<evidence type="ECO:0000313" key="2">
    <source>
        <dbReference type="Proteomes" id="UP000541136"/>
    </source>
</evidence>
<dbReference type="RefSeq" id="WP_184142517.1">
    <property type="nucleotide sequence ID" value="NZ_JACHIB010000004.1"/>
</dbReference>
<dbReference type="InterPro" id="IPR021710">
    <property type="entry name" value="DUF3293"/>
</dbReference>
<accession>A0A7W9TLR8</accession>
<organism evidence="1 2">
    <name type="scientific">Castellaniella defragrans</name>
    <name type="common">Alcaligenes defragrans</name>
    <dbReference type="NCBI Taxonomy" id="75697"/>
    <lineage>
        <taxon>Bacteria</taxon>
        <taxon>Pseudomonadati</taxon>
        <taxon>Pseudomonadota</taxon>
        <taxon>Betaproteobacteria</taxon>
        <taxon>Burkholderiales</taxon>
        <taxon>Alcaligenaceae</taxon>
        <taxon>Castellaniella</taxon>
    </lineage>
</organism>
<reference evidence="1 2" key="1">
    <citation type="submission" date="2020-08" db="EMBL/GenBank/DDBJ databases">
        <title>Genomic Encyclopedia of Type Strains, Phase IV (KMG-IV): sequencing the most valuable type-strain genomes for metagenomic binning, comparative biology and taxonomic classification.</title>
        <authorList>
            <person name="Goeker M."/>
        </authorList>
    </citation>
    <scope>NUCLEOTIDE SEQUENCE [LARGE SCALE GENOMIC DNA]</scope>
    <source>
        <strain evidence="1 2">DSM 12141</strain>
    </source>
</reference>
<dbReference type="Pfam" id="PF11697">
    <property type="entry name" value="DUF3293"/>
    <property type="match status" value="1"/>
</dbReference>
<proteinExistence type="predicted"/>
<evidence type="ECO:0000313" key="1">
    <source>
        <dbReference type="EMBL" id="MBB6082766.1"/>
    </source>
</evidence>
<evidence type="ECO:0008006" key="3">
    <source>
        <dbReference type="Google" id="ProtNLM"/>
    </source>
</evidence>
<dbReference type="EMBL" id="JACHIB010000004">
    <property type="protein sequence ID" value="MBB6082766.1"/>
    <property type="molecule type" value="Genomic_DNA"/>
</dbReference>
<protein>
    <recommendedName>
        <fullName evidence="3">DUF3293 domain-containing protein</fullName>
    </recommendedName>
</protein>
<gene>
    <name evidence="1" type="ORF">HNR28_000795</name>
</gene>
<sequence>MLTEPRGAPPGPAASPLAQAYRAAHYRIDTDPPLVLRIGQAHPALRALAPHGGVFLTACNPRSRRLRPAANARRLRALRRAVAGLGHAWLPGRGLDPRGLWPDEPSLWIPGLSLDAGLRLARRFGQNALVWCGPDTVARLAWTARCGPAGTDGHGADGHGAD</sequence>
<dbReference type="AlphaFoldDB" id="A0A7W9TLR8"/>
<comment type="caution">
    <text evidence="1">The sequence shown here is derived from an EMBL/GenBank/DDBJ whole genome shotgun (WGS) entry which is preliminary data.</text>
</comment>